<feature type="region of interest" description="Disordered" evidence="1">
    <location>
        <begin position="1113"/>
        <end position="1208"/>
    </location>
</feature>
<feature type="compositionally biased region" description="Polar residues" evidence="1">
    <location>
        <begin position="103"/>
        <end position="115"/>
    </location>
</feature>
<dbReference type="InterPro" id="IPR011009">
    <property type="entry name" value="Kinase-like_dom_sf"/>
</dbReference>
<organism evidence="3 4">
    <name type="scientific">Fusarium floridanum</name>
    <dbReference type="NCBI Taxonomy" id="1325733"/>
    <lineage>
        <taxon>Eukaryota</taxon>
        <taxon>Fungi</taxon>
        <taxon>Dikarya</taxon>
        <taxon>Ascomycota</taxon>
        <taxon>Pezizomycotina</taxon>
        <taxon>Sordariomycetes</taxon>
        <taxon>Hypocreomycetidae</taxon>
        <taxon>Hypocreales</taxon>
        <taxon>Nectriaceae</taxon>
        <taxon>Fusarium</taxon>
        <taxon>Fusarium solani species complex</taxon>
    </lineage>
</organism>
<reference evidence="3 4" key="1">
    <citation type="submission" date="2017-06" db="EMBL/GenBank/DDBJ databases">
        <title>Comparative genomic analysis of Ambrosia Fusariam Clade fungi.</title>
        <authorList>
            <person name="Stajich J.E."/>
            <person name="Carrillo J."/>
            <person name="Kijimoto T."/>
            <person name="Eskalen A."/>
            <person name="O'Donnell K."/>
            <person name="Kasson M."/>
        </authorList>
    </citation>
    <scope>NUCLEOTIDE SEQUENCE [LARGE SCALE GENOMIC DNA]</scope>
    <source>
        <strain evidence="3 4">NRRL62606</strain>
    </source>
</reference>
<dbReference type="Gene3D" id="1.10.510.10">
    <property type="entry name" value="Transferase(Phosphotransferase) domain 1"/>
    <property type="match status" value="1"/>
</dbReference>
<feature type="compositionally biased region" description="Polar residues" evidence="1">
    <location>
        <begin position="1137"/>
        <end position="1166"/>
    </location>
</feature>
<dbReference type="SUPFAM" id="SSF56112">
    <property type="entry name" value="Protein kinase-like (PK-like)"/>
    <property type="match status" value="1"/>
</dbReference>
<keyword evidence="4" id="KW-1185">Reference proteome</keyword>
<feature type="compositionally biased region" description="Polar residues" evidence="1">
    <location>
        <begin position="1181"/>
        <end position="1192"/>
    </location>
</feature>
<dbReference type="PANTHER" id="PTHR24359">
    <property type="entry name" value="SERINE/THREONINE-PROTEIN KINASE SBK1"/>
    <property type="match status" value="1"/>
</dbReference>
<dbReference type="EMBL" id="NKCL01000200">
    <property type="protein sequence ID" value="RSL78672.1"/>
    <property type="molecule type" value="Genomic_DNA"/>
</dbReference>
<evidence type="ECO:0000313" key="3">
    <source>
        <dbReference type="EMBL" id="RSL78672.1"/>
    </source>
</evidence>
<comment type="caution">
    <text evidence="3">The sequence shown here is derived from an EMBL/GenBank/DDBJ whole genome shotgun (WGS) entry which is preliminary data.</text>
</comment>
<gene>
    <name evidence="3" type="ORF">CEP51_008005</name>
</gene>
<dbReference type="SMART" id="SM00220">
    <property type="entry name" value="S_TKc"/>
    <property type="match status" value="1"/>
</dbReference>
<evidence type="ECO:0000256" key="1">
    <source>
        <dbReference type="SAM" id="MobiDB-lite"/>
    </source>
</evidence>
<dbReference type="InterPro" id="IPR000719">
    <property type="entry name" value="Prot_kinase_dom"/>
</dbReference>
<accession>A0A428RMA9</accession>
<dbReference type="Proteomes" id="UP000287972">
    <property type="component" value="Unassembled WGS sequence"/>
</dbReference>
<evidence type="ECO:0000313" key="4">
    <source>
        <dbReference type="Proteomes" id="UP000287972"/>
    </source>
</evidence>
<feature type="region of interest" description="Disordered" evidence="1">
    <location>
        <begin position="543"/>
        <end position="562"/>
    </location>
</feature>
<feature type="region of interest" description="Disordered" evidence="1">
    <location>
        <begin position="96"/>
        <end position="115"/>
    </location>
</feature>
<evidence type="ECO:0000259" key="2">
    <source>
        <dbReference type="PROSITE" id="PS50011"/>
    </source>
</evidence>
<dbReference type="GO" id="GO:0004674">
    <property type="term" value="F:protein serine/threonine kinase activity"/>
    <property type="evidence" value="ECO:0007669"/>
    <property type="project" value="TreeGrafter"/>
</dbReference>
<dbReference type="Pfam" id="PF00069">
    <property type="entry name" value="Pkinase"/>
    <property type="match status" value="1"/>
</dbReference>
<dbReference type="PANTHER" id="PTHR24359:SF37">
    <property type="entry name" value="PROTEIN KINASE DOMAIN-CONTAINING PROTEIN"/>
    <property type="match status" value="1"/>
</dbReference>
<feature type="compositionally biased region" description="Polar residues" evidence="1">
    <location>
        <begin position="1117"/>
        <end position="1129"/>
    </location>
</feature>
<protein>
    <recommendedName>
        <fullName evidence="2">Protein kinase domain-containing protein</fullName>
    </recommendedName>
</protein>
<feature type="domain" description="Protein kinase" evidence="2">
    <location>
        <begin position="740"/>
        <end position="1075"/>
    </location>
</feature>
<proteinExistence type="predicted"/>
<dbReference type="GO" id="GO:0005524">
    <property type="term" value="F:ATP binding"/>
    <property type="evidence" value="ECO:0007669"/>
    <property type="project" value="InterPro"/>
</dbReference>
<dbReference type="CDD" id="cd00180">
    <property type="entry name" value="PKc"/>
    <property type="match status" value="1"/>
</dbReference>
<sequence>MDWPQDGSLYDARAPRNVFKYSEMATTVVRLSPGLDKPMIWTMENMEDWKEWFDTEYPALDGTESGLVLILARRNGERDFPPVRRVKSDEWIEKIERHETDQPRQQPTSSNKNGQRTLRILPFSQDSFHTIVNKFYVHGKIARAISRADIPTFSAAEVEMSLEGERTHPAFVYNCRTSNAWEGDLALTATYFPHCKLTFAIMFGCPISTEKQVLQRLGKAEAEADHPLLMPGILVELERQRHVCLVDNTINELETQILEIDMLSEDLELMSTEEQARRKQAKRAAWLDTTYLRNQLSNWIVNLEKLQNHADELNHTIFKMPTTGPSSAVVTGYRGPQEPPSEVFPDHCSRTPNFLSYEEPTEWIDLSEDVEKGKAYPLYPLETEFCKPSQPRQLLEPDKVQDAIERAGNRIKSRLRDIIDEYQEKVRDCTMRVDGMAMATQWAQGETNLEIAIAASRDSRHMRSIAVITMIFLPGTFFAVLVGFDVVDIMTHLDLESSIVTENTSQLTEKLKYPAQITFVDPMSQHTSEKRKGNVAFKDVDEAESATGGDLPQSPKPSVTPAYAATNPIEVLGQELRQYMSVSQEKGRDYEFLPRNELDKLLSEERITEALEMALARTEATNTPDSTWKASPGYLDKRKEIIAILILIGKLERTLDFIAEGIDDDDLPFELGPASRRALNKRDSNGRLKSIDLFSSWESKDLEAFEAQQWKIHVPVFSEIGNKATTPPHWDLGKRTILPYLESSLMGEGGFGAVSKVKLHPGHYKGVKDMAEYYAVKKLTDSSEDAFREEVSSLWRFSHEEHPNLIKLLWTFSRDTDYYLVFPCAEGNLMEFWKDTAPLARTGDLDAARWVARQCLGIIDGLCMIHKDTRDALSGGINKRHGRHGDLKPENILRFVNGGDQREGYKYGVLTISDFGLADFHDTSSKSQINTRLNKVGVSLTYRAPEYDVHEKIAQNYDIWSLACVLLEFLMWYLKGWDEVENFSKARTAEDNHPNIKWDTFFNYVQRGDGGNRDQQCAAQAKQSVYKAFRDLYEDENASDFSNDLVKLVETKMLRLNPNSRASCTEIYAEFKKIYDACEADSNYCLGMTKRPRRRRDTSLSLLEPVPVDALKEEAESSLTKHNVPSDFTSLRVPPAQHSSASSITRKGCSISSTQKESDTTTTPYASTAGIHAPAPPDQHSALTTVCTNPRMSNLGRPEVSQDASDRNDTQRKACLTLDDNACLVTGEPHPNVYQILPFSLCKKVTEDNYFGSVEAALRCLTEKPRSYNRAWNMICLSPTLQDWWGRGYFAFKFLGATPNEDGTSTAKLQFVWMPRIEHGQGRALEPISLDAQRDDRTRISATLTHHYGERSQSCLMGPDCPTCAYTEKVNAHNILTHRPIKTGSVFKVTRLTGDIPKFQQMIEIQWTIICAAALSGRVQDIEAEEAQRASQDAAKTLELIEKSVL</sequence>
<dbReference type="Gene3D" id="1.20.58.340">
    <property type="entry name" value="Magnesium transport protein CorA, transmembrane region"/>
    <property type="match status" value="1"/>
</dbReference>
<name>A0A428RMA9_9HYPO</name>
<dbReference type="Gene3D" id="3.30.200.20">
    <property type="entry name" value="Phosphorylase Kinase, domain 1"/>
    <property type="match status" value="1"/>
</dbReference>
<dbReference type="PROSITE" id="PS50011">
    <property type="entry name" value="PROTEIN_KINASE_DOM"/>
    <property type="match status" value="1"/>
</dbReference>